<keyword evidence="7" id="KW-1185">Reference proteome</keyword>
<dbReference type="CDD" id="cd00546">
    <property type="entry name" value="QFR_TypeD_subunitC"/>
    <property type="match status" value="1"/>
</dbReference>
<dbReference type="InterPro" id="IPR003510">
    <property type="entry name" value="Fumarate_red_C"/>
</dbReference>
<comment type="subunit">
    <text evidence="5">Part of an enzyme complex containing four subunits: a flavoprotein (FrdA), an iron-sulfur protein (FrdB), and two hydrophobic anchor proteins (FrdC and FrdD).</text>
</comment>
<accession>A0A4R1KJQ6</accession>
<comment type="caution">
    <text evidence="6">The sequence shown here is derived from an EMBL/GenBank/DDBJ whole genome shotgun (WGS) entry which is preliminary data.</text>
</comment>
<dbReference type="Gene3D" id="1.20.1300.10">
    <property type="entry name" value="Fumarate reductase/succinate dehydrogenase, transmembrane subunit"/>
    <property type="match status" value="1"/>
</dbReference>
<evidence type="ECO:0000256" key="4">
    <source>
        <dbReference type="ARBA" id="ARBA00023136"/>
    </source>
</evidence>
<evidence type="ECO:0000313" key="6">
    <source>
        <dbReference type="EMBL" id="TCK64974.1"/>
    </source>
</evidence>
<proteinExistence type="inferred from homology"/>
<evidence type="ECO:0000313" key="7">
    <source>
        <dbReference type="Proteomes" id="UP000295496"/>
    </source>
</evidence>
<dbReference type="GO" id="GO:0000104">
    <property type="term" value="F:succinate dehydrogenase activity"/>
    <property type="evidence" value="ECO:0007669"/>
    <property type="project" value="UniProtKB-UniRule"/>
</dbReference>
<dbReference type="GO" id="GO:0045283">
    <property type="term" value="C:fumarate reductase complex"/>
    <property type="evidence" value="ECO:0007669"/>
    <property type="project" value="UniProtKB-UniRule"/>
</dbReference>
<dbReference type="Pfam" id="PF02300">
    <property type="entry name" value="Fumarate_red_C"/>
    <property type="match status" value="1"/>
</dbReference>
<sequence>MTELASKRNKYHREMTATWWKKWNFYQFYMLREATAFSAVWFCLVLLYGIISLGSENGFVENFIPFLQNPIVIILNLISVAASILHSVTFFHMSGEVMSGTLGVKSELIRKGFYVIFAVVSVVLLILAFI</sequence>
<reference evidence="6 7" key="1">
    <citation type="submission" date="2019-03" db="EMBL/GenBank/DDBJ databases">
        <title>Genomic Encyclopedia of Type Strains, Phase IV (KMG-IV): sequencing the most valuable type-strain genomes for metagenomic binning, comparative biology and taxonomic classification.</title>
        <authorList>
            <person name="Goeker M."/>
        </authorList>
    </citation>
    <scope>NUCLEOTIDE SEQUENCE [LARGE SCALE GENOMIC DNA]</scope>
    <source>
        <strain evidence="6 7">DSM 10053</strain>
    </source>
</reference>
<keyword evidence="4 5" id="KW-0472">Membrane</keyword>
<dbReference type="PIRSF" id="PIRSF000180">
    <property type="entry name" value="FrdC"/>
    <property type="match status" value="1"/>
</dbReference>
<name>A0A4R1KJQ6_9PAST</name>
<feature type="transmembrane region" description="Helical" evidence="5">
    <location>
        <begin position="71"/>
        <end position="91"/>
    </location>
</feature>
<evidence type="ECO:0000256" key="5">
    <source>
        <dbReference type="HAMAP-Rule" id="MF_00708"/>
    </source>
</evidence>
<dbReference type="HAMAP" id="MF_00708">
    <property type="entry name" value="Fumarate_red_C"/>
    <property type="match status" value="1"/>
</dbReference>
<feature type="transmembrane region" description="Helical" evidence="5">
    <location>
        <begin position="112"/>
        <end position="129"/>
    </location>
</feature>
<dbReference type="Proteomes" id="UP000295496">
    <property type="component" value="Unassembled WGS sequence"/>
</dbReference>
<dbReference type="RefSeq" id="WP_132302911.1">
    <property type="nucleotide sequence ID" value="NZ_CP170642.1"/>
</dbReference>
<dbReference type="AlphaFoldDB" id="A0A4R1KJQ6"/>
<comment type="function">
    <text evidence="5">Anchors the catalytic components of the fumarate reductase complex to the cell membrane, binds quinones.</text>
</comment>
<dbReference type="EMBL" id="SMGJ01000011">
    <property type="protein sequence ID" value="TCK64974.1"/>
    <property type="molecule type" value="Genomic_DNA"/>
</dbReference>
<dbReference type="GO" id="GO:0005886">
    <property type="term" value="C:plasma membrane"/>
    <property type="evidence" value="ECO:0007669"/>
    <property type="project" value="UniProtKB-SubCell"/>
</dbReference>
<feature type="transmembrane region" description="Helical" evidence="5">
    <location>
        <begin position="29"/>
        <end position="51"/>
    </location>
</feature>
<evidence type="ECO:0000256" key="3">
    <source>
        <dbReference type="ARBA" id="ARBA00022989"/>
    </source>
</evidence>
<dbReference type="NCBIfam" id="NF003445">
    <property type="entry name" value="PRK04987.1"/>
    <property type="match status" value="1"/>
</dbReference>
<gene>
    <name evidence="5" type="primary">frdC</name>
    <name evidence="6" type="ORF">EV692_2359</name>
</gene>
<comment type="subcellular location">
    <subcellularLocation>
        <location evidence="5">Cell membrane</location>
        <topology evidence="5">Multi-pass membrane protein</topology>
    </subcellularLocation>
</comment>
<protein>
    <recommendedName>
        <fullName evidence="5">Fumarate reductase subunit C</fullName>
    </recommendedName>
    <alternativeName>
        <fullName evidence="5">Quinol-fumarate reductase subunit C</fullName>
        <shortName evidence="5">QFR subunit C</shortName>
    </alternativeName>
</protein>
<keyword evidence="1 5" id="KW-1003">Cell membrane</keyword>
<keyword evidence="3 5" id="KW-1133">Transmembrane helix</keyword>
<dbReference type="OrthoDB" id="8909678at2"/>
<dbReference type="InterPro" id="IPR034804">
    <property type="entry name" value="SQR/QFR_C/D"/>
</dbReference>
<comment type="similarity">
    <text evidence="5">Belongs to the FrdC family.</text>
</comment>
<keyword evidence="2 5" id="KW-0812">Transmembrane</keyword>
<dbReference type="SUPFAM" id="SSF81343">
    <property type="entry name" value="Fumarate reductase respiratory complex transmembrane subunits"/>
    <property type="match status" value="1"/>
</dbReference>
<evidence type="ECO:0000256" key="1">
    <source>
        <dbReference type="ARBA" id="ARBA00022475"/>
    </source>
</evidence>
<organism evidence="6 7">
    <name type="scientific">Lonepinella koalarum</name>
    <dbReference type="NCBI Taxonomy" id="53417"/>
    <lineage>
        <taxon>Bacteria</taxon>
        <taxon>Pseudomonadati</taxon>
        <taxon>Pseudomonadota</taxon>
        <taxon>Gammaproteobacteria</taxon>
        <taxon>Pasteurellales</taxon>
        <taxon>Pasteurellaceae</taxon>
        <taxon>Lonepinella</taxon>
    </lineage>
</organism>
<evidence type="ECO:0000256" key="2">
    <source>
        <dbReference type="ARBA" id="ARBA00022692"/>
    </source>
</evidence>